<evidence type="ECO:0000313" key="3">
    <source>
        <dbReference type="Proteomes" id="UP000295626"/>
    </source>
</evidence>
<dbReference type="Pfam" id="PF04860">
    <property type="entry name" value="Phage_portal"/>
    <property type="match status" value="1"/>
</dbReference>
<organism evidence="2 3">
    <name type="scientific">Micromonospora fluostatini</name>
    <dbReference type="NCBI Taxonomy" id="1629071"/>
    <lineage>
        <taxon>Bacteria</taxon>
        <taxon>Bacillati</taxon>
        <taxon>Actinomycetota</taxon>
        <taxon>Actinomycetes</taxon>
        <taxon>Micromonosporales</taxon>
        <taxon>Micromonosporaceae</taxon>
        <taxon>Micromonospora</taxon>
    </lineage>
</organism>
<protein>
    <submittedName>
        <fullName evidence="2">Phage portal protein</fullName>
    </submittedName>
</protein>
<sequence length="652" mass="71249">MVAFATLAELGEHLAGRPGLEVVDPGVPLSEYAARDVSAHTVWKTQPSVRKVVDFIARNVASVPFHLYERASDTDRRRVVDHPLAATLRAPRPRLTPFRFWHAIVVDWMIYDRWCAAKVPTDDGGLHLVRIPARRFRLKADALDAPTAVKIRNQHGRFEEFPVEDFVFDHGYAGRGANGTSPMQTLRDLLDEQREAVAYRRQVWANGARVPLVIKRPAGAPDWNKNGGRDRFIASWRRFLRGGGREGGTPLLEDGMEPVKVDAFSPRDAEDLQGRQLTDVEVAAAYHIAPELVGARAGNYANVDAFRQSLWNTALGPYILPLEQVTNVMLTSDFGDPRLYVEAHVDAKLRGSFLEQAQYLQSAVGAPYMVRNEARSRLNLPAIEGGDELVTPLNVVTGGLASPRDTAPKRARRRGMKADRPDDLADFDRESAGLATALTAYAQRQADALLDRLGEKTDGPPDLWAVWGAEQPEREQQLAALVLSWALRLAAVGAWEVLALWNPDGDGWSEDVMTAWLAKAAAAHAHEVEQGGYDAATAAITAASGNPDQTWSDALRTALAAWVTRAATHAATVATEARSFGGHDAARASGLATKTWRTRSSNPRPSHAVLDGQTVGVDDVFGNGGRWPGDPALRTDEKANCKCTVTYARGDD</sequence>
<feature type="region of interest" description="Disordered" evidence="1">
    <location>
        <begin position="591"/>
        <end position="613"/>
    </location>
</feature>
<evidence type="ECO:0000256" key="1">
    <source>
        <dbReference type="SAM" id="MobiDB-lite"/>
    </source>
</evidence>
<name>A0ABY2DPF9_9ACTN</name>
<dbReference type="Proteomes" id="UP000295626">
    <property type="component" value="Unassembled WGS sequence"/>
</dbReference>
<accession>A0ABY2DPF9</accession>
<keyword evidence="3" id="KW-1185">Reference proteome</keyword>
<dbReference type="InterPro" id="IPR006944">
    <property type="entry name" value="Phage/GTA_portal"/>
</dbReference>
<comment type="caution">
    <text evidence="2">The sequence shown here is derived from an EMBL/GenBank/DDBJ whole genome shotgun (WGS) entry which is preliminary data.</text>
</comment>
<gene>
    <name evidence="2" type="ORF">E1091_00410</name>
</gene>
<evidence type="ECO:0000313" key="2">
    <source>
        <dbReference type="EMBL" id="TDC02607.1"/>
    </source>
</evidence>
<feature type="region of interest" description="Disordered" evidence="1">
    <location>
        <begin position="400"/>
        <end position="423"/>
    </location>
</feature>
<reference evidence="2 3" key="1">
    <citation type="submission" date="2019-02" db="EMBL/GenBank/DDBJ databases">
        <title>Draft genome sequences of novel Actinobacteria.</title>
        <authorList>
            <person name="Sahin N."/>
            <person name="Ay H."/>
            <person name="Saygin H."/>
        </authorList>
    </citation>
    <scope>NUCLEOTIDE SEQUENCE [LARGE SCALE GENOMIC DNA]</scope>
    <source>
        <strain evidence="2 3">JCM 30529</strain>
    </source>
</reference>
<proteinExistence type="predicted"/>
<dbReference type="EMBL" id="SMKE01000003">
    <property type="protein sequence ID" value="TDC02607.1"/>
    <property type="molecule type" value="Genomic_DNA"/>
</dbReference>